<dbReference type="EMBL" id="WWTN01000002">
    <property type="protein sequence ID" value="MZH54585.1"/>
    <property type="molecule type" value="Genomic_DNA"/>
</dbReference>
<dbReference type="GO" id="GO:0009401">
    <property type="term" value="P:phosphoenolpyruvate-dependent sugar phosphotransferase system"/>
    <property type="evidence" value="ECO:0007669"/>
    <property type="project" value="UniProtKB-KW"/>
</dbReference>
<feature type="active site" description="Tele-phosphohistidine intermediate" evidence="5">
    <location>
        <position position="76"/>
    </location>
</feature>
<evidence type="ECO:0000256" key="6">
    <source>
        <dbReference type="PIRSR" id="PIRSR000699-2"/>
    </source>
</evidence>
<feature type="binding site" evidence="6">
    <location>
        <position position="79"/>
    </location>
    <ligand>
        <name>Mg(2+)</name>
        <dbReference type="ChEBI" id="CHEBI:18420"/>
        <note>ligand shared between all trimeric partners</note>
    </ligand>
</feature>
<evidence type="ECO:0000256" key="2">
    <source>
        <dbReference type="ARBA" id="ARBA00022597"/>
    </source>
</evidence>
<dbReference type="GeneID" id="61928444"/>
<dbReference type="PANTHER" id="PTHR34382">
    <property type="entry name" value="PTS SYSTEM N,N'-DIACETYLCHITOBIOSE-SPECIFIC EIIA COMPONENT"/>
    <property type="match status" value="1"/>
</dbReference>
<dbReference type="Proteomes" id="UP000030008">
    <property type="component" value="Unassembled WGS sequence"/>
</dbReference>
<evidence type="ECO:0000313" key="8">
    <source>
        <dbReference type="EMBL" id="KGJ54246.1"/>
    </source>
</evidence>
<dbReference type="OrthoDB" id="350602at2"/>
<dbReference type="Proteomes" id="UP000260025">
    <property type="component" value="Unassembled WGS sequence"/>
</dbReference>
<reference evidence="8 13" key="1">
    <citation type="submission" date="2014-08" db="EMBL/GenBank/DDBJ databases">
        <title>Clostridium innocuum, an unnegligible vancomycin-resistant pathogen causing extra-intestinal infections.</title>
        <authorList>
            <person name="Feng Y."/>
            <person name="Chiu C.-H."/>
        </authorList>
    </citation>
    <scope>NUCLEOTIDE SEQUENCE [LARGE SCALE GENOMIC DNA]</scope>
    <source>
        <strain evidence="8 13">AN88</strain>
    </source>
</reference>
<dbReference type="EMBL" id="JQIF01000018">
    <property type="protein sequence ID" value="KGJ54246.1"/>
    <property type="molecule type" value="Genomic_DNA"/>
</dbReference>
<dbReference type="EMBL" id="JAKTMA010000018">
    <property type="protein sequence ID" value="MCR0233344.1"/>
    <property type="molecule type" value="Genomic_DNA"/>
</dbReference>
<dbReference type="GO" id="GO:0046872">
    <property type="term" value="F:metal ion binding"/>
    <property type="evidence" value="ECO:0007669"/>
    <property type="project" value="UniProtKB-KW"/>
</dbReference>
<sequence>MEELEISLMQIISYSGEARSLCFEALQSYRDGDKEAGRKQYKDAEENLYTAKRAHSRILKQSANGEFDQISLLMVHAEDQMMASEIIYQMTRELFHCMSETKG</sequence>
<keyword evidence="4" id="KW-0598">Phosphotransferase system</keyword>
<dbReference type="GO" id="GO:0016740">
    <property type="term" value="F:transferase activity"/>
    <property type="evidence" value="ECO:0007669"/>
    <property type="project" value="UniProtKB-KW"/>
</dbReference>
<keyword evidence="2 8" id="KW-0762">Sugar transport</keyword>
<dbReference type="PROSITE" id="PS51095">
    <property type="entry name" value="PTS_EIIA_TYPE_3"/>
    <property type="match status" value="1"/>
</dbReference>
<reference evidence="12 14" key="2">
    <citation type="submission" date="2018-08" db="EMBL/GenBank/DDBJ databases">
        <title>A genome reference for cultivated species of the human gut microbiota.</title>
        <authorList>
            <person name="Zou Y."/>
            <person name="Xue W."/>
            <person name="Luo G."/>
        </authorList>
    </citation>
    <scope>NUCLEOTIDE SEQUENCE [LARGE SCALE GENOMIC DNA]</scope>
    <source>
        <strain evidence="12 14">OF01-2LB</strain>
    </source>
</reference>
<dbReference type="PIRSF" id="PIRSF000699">
    <property type="entry name" value="PTS_IILac_III"/>
    <property type="match status" value="1"/>
</dbReference>
<dbReference type="Proteomes" id="UP000604383">
    <property type="component" value="Unassembled WGS sequence"/>
</dbReference>
<evidence type="ECO:0000313" key="15">
    <source>
        <dbReference type="Proteomes" id="UP000503330"/>
    </source>
</evidence>
<reference evidence="11 15" key="4">
    <citation type="submission" date="2020-02" db="EMBL/GenBank/DDBJ databases">
        <authorList>
            <person name="Kociolek L.K."/>
            <person name="Ozer E.A."/>
        </authorList>
    </citation>
    <scope>NUCLEOTIDE SEQUENCE [LARGE SCALE GENOMIC DNA]</scope>
    <source>
        <strain evidence="11 15">ATCC 14501</strain>
    </source>
</reference>
<dbReference type="RefSeq" id="WP_002606633.1">
    <property type="nucleotide sequence ID" value="NZ_AP025565.1"/>
</dbReference>
<evidence type="ECO:0000313" key="12">
    <source>
        <dbReference type="EMBL" id="RGC14503.1"/>
    </source>
</evidence>
<evidence type="ECO:0000313" key="11">
    <source>
        <dbReference type="EMBL" id="QJA05080.1"/>
    </source>
</evidence>
<protein>
    <submittedName>
        <fullName evidence="9">PTS lactose/cellobiose transporter subunit IIA</fullName>
    </submittedName>
    <submittedName>
        <fullName evidence="8">PTS sugar transporter subunit IIA</fullName>
    </submittedName>
</protein>
<keyword evidence="6" id="KW-0479">Metal-binding</keyword>
<evidence type="ECO:0000313" key="14">
    <source>
        <dbReference type="Proteomes" id="UP000260025"/>
    </source>
</evidence>
<evidence type="ECO:0000256" key="3">
    <source>
        <dbReference type="ARBA" id="ARBA00022679"/>
    </source>
</evidence>
<keyword evidence="6" id="KW-0460">Magnesium</keyword>
<accession>A0A099I9H5</accession>
<dbReference type="AlphaFoldDB" id="A0A099I9H5"/>
<dbReference type="InterPro" id="IPR003188">
    <property type="entry name" value="PTS_IIA_lac/cel"/>
</dbReference>
<evidence type="ECO:0000313" key="9">
    <source>
        <dbReference type="EMBL" id="MCR0233344.1"/>
    </source>
</evidence>
<dbReference type="Gene3D" id="1.20.58.80">
    <property type="entry name" value="Phosphotransferase system, lactose/cellobiose-type IIA subunit"/>
    <property type="match status" value="1"/>
</dbReference>
<proteinExistence type="predicted"/>
<reference evidence="9" key="5">
    <citation type="journal article" date="2022" name="Clin. Infect. Dis.">
        <title>Association between Clostridium innocuum and antibiotic-associated diarrhea in adults and children: A cross-sectional study and comparative genomics analysis.</title>
        <authorList>
            <person name="Cherny K.E."/>
            <person name="Muscat E.B."/>
            <person name="Balaji A."/>
            <person name="Mukherjee J."/>
            <person name="Ozer E.A."/>
            <person name="Angarone M.P."/>
            <person name="Hauser A.R."/>
            <person name="Sichel J.S."/>
            <person name="Amponsah E."/>
            <person name="Kociolek L.K."/>
        </authorList>
    </citation>
    <scope>NUCLEOTIDE SEQUENCE</scope>
    <source>
        <strain evidence="9">NU1-AC-029v</strain>
    </source>
</reference>
<dbReference type="Pfam" id="PF02255">
    <property type="entry name" value="PTS_IIA"/>
    <property type="match status" value="1"/>
</dbReference>
<comment type="cofactor">
    <cofactor evidence="6">
        <name>Mg(2+)</name>
        <dbReference type="ChEBI" id="CHEBI:18420"/>
    </cofactor>
    <text evidence="6">Binds 1 Mg(2+) ion per trimer.</text>
</comment>
<dbReference type="Proteomes" id="UP001203972">
    <property type="component" value="Unassembled WGS sequence"/>
</dbReference>
<evidence type="ECO:0000313" key="10">
    <source>
        <dbReference type="EMBL" id="MZH54585.1"/>
    </source>
</evidence>
<evidence type="ECO:0000256" key="7">
    <source>
        <dbReference type="PROSITE-ProRule" id="PRU00418"/>
    </source>
</evidence>
<dbReference type="PANTHER" id="PTHR34382:SF7">
    <property type="entry name" value="PTS SYSTEM N,N'-DIACETYLCHITOBIOSE-SPECIFIC EIIA COMPONENT"/>
    <property type="match status" value="1"/>
</dbReference>
<feature type="modified residue" description="Phosphohistidine; by HPr" evidence="7">
    <location>
        <position position="76"/>
    </location>
</feature>
<dbReference type="EMBL" id="QVEV01000020">
    <property type="protein sequence ID" value="RGC14503.1"/>
    <property type="molecule type" value="Genomic_DNA"/>
</dbReference>
<evidence type="ECO:0000256" key="1">
    <source>
        <dbReference type="ARBA" id="ARBA00022448"/>
    </source>
</evidence>
<gene>
    <name evidence="8" type="ORF">CIAN88_04505</name>
    <name evidence="12" type="ORF">DXA38_13345</name>
    <name evidence="11" type="ORF">G4D54_22865</name>
    <name evidence="10" type="ORF">GT664_02175</name>
    <name evidence="9" type="ORF">MKC95_11265</name>
</gene>
<keyword evidence="1" id="KW-0813">Transport</keyword>
<keyword evidence="3" id="KW-0808">Transferase</keyword>
<name>A0A099I9H5_CLOIN</name>
<evidence type="ECO:0000313" key="13">
    <source>
        <dbReference type="Proteomes" id="UP000030008"/>
    </source>
</evidence>
<dbReference type="Proteomes" id="UP000503330">
    <property type="component" value="Chromosome"/>
</dbReference>
<evidence type="ECO:0000256" key="5">
    <source>
        <dbReference type="PIRSR" id="PIRSR000699-1"/>
    </source>
</evidence>
<organism evidence="8 13">
    <name type="scientific">Clostridium innocuum</name>
    <dbReference type="NCBI Taxonomy" id="1522"/>
    <lineage>
        <taxon>Bacteria</taxon>
        <taxon>Bacillati</taxon>
        <taxon>Bacillota</taxon>
        <taxon>Clostridia</taxon>
        <taxon>Eubacteriales</taxon>
        <taxon>Clostridiaceae</taxon>
        <taxon>Clostridium</taxon>
    </lineage>
</organism>
<evidence type="ECO:0000256" key="4">
    <source>
        <dbReference type="ARBA" id="ARBA00022683"/>
    </source>
</evidence>
<dbReference type="EMBL" id="CP048838">
    <property type="protein sequence ID" value="QJA05080.1"/>
    <property type="molecule type" value="Genomic_DNA"/>
</dbReference>
<dbReference type="InterPro" id="IPR036542">
    <property type="entry name" value="PTS_IIA_lac/cel_sf"/>
</dbReference>
<dbReference type="SUPFAM" id="SSF46973">
    <property type="entry name" value="Enzyme IIa from lactose specific PTS, IIa-lac"/>
    <property type="match status" value="1"/>
</dbReference>
<reference evidence="10" key="3">
    <citation type="journal article" date="2019" name="Nat. Med.">
        <title>A library of human gut bacterial isolates paired with longitudinal multiomics data enables mechanistic microbiome research.</title>
        <authorList>
            <person name="Poyet M."/>
            <person name="Groussin M."/>
            <person name="Gibbons S.M."/>
            <person name="Avila-Pacheco J."/>
            <person name="Jiang X."/>
            <person name="Kearney S.M."/>
            <person name="Perrotta A.R."/>
            <person name="Berdy B."/>
            <person name="Zhao S."/>
            <person name="Lieberman T.D."/>
            <person name="Swanson P.K."/>
            <person name="Smith M."/>
            <person name="Roesemann S."/>
            <person name="Alexander J.E."/>
            <person name="Rich S.A."/>
            <person name="Livny J."/>
            <person name="Vlamakis H."/>
            <person name="Clish C."/>
            <person name="Bullock K."/>
            <person name="Deik A."/>
            <person name="Scott J."/>
            <person name="Pierce K.A."/>
            <person name="Xavier R.J."/>
            <person name="Alm E.J."/>
        </authorList>
    </citation>
    <scope>NUCLEOTIDE SEQUENCE</scope>
    <source>
        <strain evidence="10">BIOML-A12</strain>
    </source>
</reference>